<evidence type="ECO:0000313" key="1">
    <source>
        <dbReference type="EMBL" id="ABK18094.1"/>
    </source>
</evidence>
<dbReference type="KEGG" id="sfu:Sfum_2413"/>
<accession>A0LKZ2</accession>
<sequence length="1569" mass="182657">MTDKRFSWQSGHFDRQDTFFRLINSEDYFKHGIDVRDVPMGTFASEDHPSFLPSRFGGNAYGLGLIEQSVLNDEDTEFLESLDLQDIQVLGDNAGRLNAIYRKLGLLIRFSATGKRYFLIPINLVAHSLQEIKTKADEIEELIIQHIFETRTDRLDIGILTSRHDLIVHELTARLSSHRIFLFDSLERLRSWRLPLDIILLPKDPFEYLLEQPFPKASKKSMTRRRLCDYAMYLAGKIFDLLEKNGKIHVLAHSSSPEEDRDCKVRFKSEEELKLFLLFAHTFKTRARYEAESAETEMTVHVSDLHYYLNRFAFFEPHLKKLLDHRKPEELSVAEINRLPNLNLHLPQTYMKSPEKHWKWIFEPYFSVQYLQRKSPGSHHRYWQERLEIDTEMPESLFVFVGKPKRPAVTLAALEEEIKASGMMGCSLPLVAEYRKTFRYVLDVLNIVAQIRDHKFLRLSELERTRLCNPFRGQNERFAPVVKLLSQVSRLERIRNILNPDGIEGFSTPILENIPKLSLHGFSPAQLRELLLIVVGYTSMGRIVFGKHPARTLKPITDRARAGNHQESLELLRICRLMSMAEIIAALGDAFTGEQAKELYRLYDDAINVATDRSLDWDRLHDLRISALGGVQNQAVREMMKIFNLFDFLDDWQDCLRKGTFQKEVICDYEPDQLFKMEETFQLARIAEQFKQEFMGDGILGQSYFFRQFLETEFHGTGHLFRTLGTRAGFILLWIAVNSSERRVVNFNPMLAGVPRDRHEPRVRKIRESLLRIPIERLQPRFFDEIKGALAEGRPAFVFDSGIRIMSHRDTRVVDVSFVDVDENIQQLETLLAHFESRKLRGVSLRNLREMERRFSELESFHQYLEREGCYLQCEVNERPGGLEGRNREIVAVEDRLKRIMQSQIFIPEEIFDSISVLAQHCPEILRFVLPEFQALGNLVESWPTRTARSLGAYVMRCLEKFQALAIKDRNTYQDRNTFYQLAKQEFGPLAEEGIGATHAQMETLEFYIDRIREKPAVYQALTMALLFQEIGKLDQYASVPGGPLWTHAAQGALVLERTDILKEYRLDPQVEQMTVLLVRHHGVMGHVIRGEEPITSLERIISRQDARVFDVFVLHSIIGAAAVQEGLMVSDLLDGFLNLRALGLQIIKSKISWQAAIKDFFREKGAAVPEDSRFNTQQTPLELPEHLRHLGPADGGDTDEPLRHGRQIAALERLLKLVGAAWVDYQDLQMFLLKMPVNFIYHKKKLKSVGLATFETQLRIGLTLLDAVSSLEPEVRYYLLACMDHLGARMRVYDFHPLAGFLEVEDSLKLLILAFQAFHRHFGTETKDGLVSFRPLSRHVERRHDALLRILRGMPMPVRCLEKGQPAHGAENDYGELLFEASDLEPAVRVDYRDTIRFDMLVDSLRNLWDHEELARHYQRLSEVLKERLPFDTEYFQEELRKVFEEQEQKINDRILNQFEEKLGGASTFRECGEIRNEMLHRQAEVNFSDEQHLLLDEIFEFHRTRLREKYLDTVYKEINALNTGESLTDYWNREKYELFSYRQFVGKEYESLIARYIDEKIAALEEE</sequence>
<dbReference type="OrthoDB" id="5475943at2"/>
<dbReference type="EMBL" id="CP000478">
    <property type="protein sequence ID" value="ABK18094.1"/>
    <property type="molecule type" value="Genomic_DNA"/>
</dbReference>
<gene>
    <name evidence="1" type="ordered locus">Sfum_2413</name>
</gene>
<dbReference type="eggNOG" id="COG3523">
    <property type="taxonomic scope" value="Bacteria"/>
</dbReference>
<evidence type="ECO:0000313" key="2">
    <source>
        <dbReference type="Proteomes" id="UP000001784"/>
    </source>
</evidence>
<dbReference type="HOGENOM" id="CLU_245534_0_0_7"/>
<organism evidence="1 2">
    <name type="scientific">Syntrophobacter fumaroxidans (strain DSM 10017 / MPOB)</name>
    <dbReference type="NCBI Taxonomy" id="335543"/>
    <lineage>
        <taxon>Bacteria</taxon>
        <taxon>Pseudomonadati</taxon>
        <taxon>Thermodesulfobacteriota</taxon>
        <taxon>Syntrophobacteria</taxon>
        <taxon>Syntrophobacterales</taxon>
        <taxon>Syntrophobacteraceae</taxon>
        <taxon>Syntrophobacter</taxon>
    </lineage>
</organism>
<proteinExistence type="predicted"/>
<protein>
    <submittedName>
        <fullName evidence="1">Uncharacterized protein</fullName>
    </submittedName>
</protein>
<name>A0LKZ2_SYNFM</name>
<keyword evidence="2" id="KW-1185">Reference proteome</keyword>
<dbReference type="RefSeq" id="WP_011699262.1">
    <property type="nucleotide sequence ID" value="NC_008554.1"/>
</dbReference>
<dbReference type="InParanoid" id="A0LKZ2"/>
<dbReference type="Proteomes" id="UP000001784">
    <property type="component" value="Chromosome"/>
</dbReference>
<reference evidence="1 2" key="1">
    <citation type="submission" date="2006-10" db="EMBL/GenBank/DDBJ databases">
        <title>Complete sequence of Syntrophobacter fumaroxidans MPOB.</title>
        <authorList>
            <consortium name="US DOE Joint Genome Institute"/>
            <person name="Copeland A."/>
            <person name="Lucas S."/>
            <person name="Lapidus A."/>
            <person name="Barry K."/>
            <person name="Detter J.C."/>
            <person name="Glavina del Rio T."/>
            <person name="Hammon N."/>
            <person name="Israni S."/>
            <person name="Pitluck S."/>
            <person name="Goltsman E.G."/>
            <person name="Martinez M."/>
            <person name="Schmutz J."/>
            <person name="Larimer F."/>
            <person name="Land M."/>
            <person name="Hauser L."/>
            <person name="Kyrpides N."/>
            <person name="Kim E."/>
            <person name="Boone D.R."/>
            <person name="Brockman F."/>
            <person name="Culley D."/>
            <person name="Ferry J."/>
            <person name="Gunsalus R."/>
            <person name="McInerney M.J."/>
            <person name="Morrison M."/>
            <person name="Plugge C."/>
            <person name="Rohlin L."/>
            <person name="Scholten J."/>
            <person name="Sieber J."/>
            <person name="Stams A.J.M."/>
            <person name="Worm P."/>
            <person name="Henstra A.M."/>
            <person name="Richardson P."/>
        </authorList>
    </citation>
    <scope>NUCLEOTIDE SEQUENCE [LARGE SCALE GENOMIC DNA]</scope>
    <source>
        <strain evidence="2">DSM 10017 / MPOB</strain>
    </source>
</reference>